<dbReference type="InterPro" id="IPR008928">
    <property type="entry name" value="6-hairpin_glycosidase_sf"/>
</dbReference>
<dbReference type="KEGG" id="ccot:CCAX7_007570"/>
<organism evidence="4 5">
    <name type="scientific">Capsulimonas corticalis</name>
    <dbReference type="NCBI Taxonomy" id="2219043"/>
    <lineage>
        <taxon>Bacteria</taxon>
        <taxon>Bacillati</taxon>
        <taxon>Armatimonadota</taxon>
        <taxon>Armatimonadia</taxon>
        <taxon>Capsulimonadales</taxon>
        <taxon>Capsulimonadaceae</taxon>
        <taxon>Capsulimonas</taxon>
    </lineage>
</organism>
<evidence type="ECO:0000259" key="1">
    <source>
        <dbReference type="Pfam" id="PF07944"/>
    </source>
</evidence>
<evidence type="ECO:0000259" key="3">
    <source>
        <dbReference type="Pfam" id="PF20737"/>
    </source>
</evidence>
<evidence type="ECO:0000313" key="4">
    <source>
        <dbReference type="EMBL" id="BDI28706.1"/>
    </source>
</evidence>
<evidence type="ECO:0008006" key="6">
    <source>
        <dbReference type="Google" id="ProtNLM"/>
    </source>
</evidence>
<name>A0A9N7QC07_9BACT</name>
<sequence>MTKPDALIFDTRGGAFPSPQLAPVSAVQLTDAFWAPRLETNRVRTLPTQYLQLEETGCLDNFRRAAGQEGLKFRGWVFADTDLYKWLEAAIWALASGPLPELEARIESAVALIEGAQDTDGYLNTAFMFDRAPERWATINTEGNNHHELYSAGHFFQAAVAHYRATGSERLIAVAKRLADHIAVAIGPGEGQKHGVDAHPEVEMGLVELFRITGERRYLESARYQLDARRGMGRINGAEYPFLPIREYDRLVGHAVCAVYLMAGVADVYAETDEPALGALLERLWANMTQALMYITGGIGPRWDNEAFGADYELPDRAYAETCATVGSIMWSARMLVQEQDAKYADLIELSLYNGFLSGISLDGQSYYYQNVLGDDGTQRRQAWFGCACCPPNMARLFAQLPGYFYSVAPGCVFVNLYASGEAHLTLPADETQEAREVQLIQETNYPWDGRIQITVQSEGKFSIALRLPAWARDVSLSINDEALPNPVAGDYARLTGEWKIGDVIVLDLPMPVRQIVAHPRATSLFGRVALMRGPLVYCFEQEDNPFVDVRDIRITPTSKFTPELDQGLLGGVVALRGDAGVVNEKDWAGALYREASESGEAELEARAVTAIPYYAWANRGAGAMAVWVKRG</sequence>
<dbReference type="InterPro" id="IPR012878">
    <property type="entry name" value="Beta-AFase-like_GH127_cat"/>
</dbReference>
<gene>
    <name evidence="4" type="ORF">CCAX7_007570</name>
</gene>
<evidence type="ECO:0000259" key="2">
    <source>
        <dbReference type="Pfam" id="PF20736"/>
    </source>
</evidence>
<dbReference type="PANTHER" id="PTHR43465:SF2">
    <property type="entry name" value="DUF1680 DOMAIN PROTEIN (AFU_ORTHOLOGUE AFUA_1G08910)"/>
    <property type="match status" value="1"/>
</dbReference>
<dbReference type="Pfam" id="PF20737">
    <property type="entry name" value="Glyco_hydro127C"/>
    <property type="match status" value="1"/>
</dbReference>
<feature type="domain" description="Non-reducing end beta-L-arabinofuranosidase-like GH127 C-terminal" evidence="3">
    <location>
        <begin position="513"/>
        <end position="630"/>
    </location>
</feature>
<dbReference type="RefSeq" id="WP_165864467.1">
    <property type="nucleotide sequence ID" value="NZ_AP025739.1"/>
</dbReference>
<dbReference type="SUPFAM" id="SSF48208">
    <property type="entry name" value="Six-hairpin glycosidases"/>
    <property type="match status" value="1"/>
</dbReference>
<dbReference type="Pfam" id="PF07944">
    <property type="entry name" value="Beta-AFase-like_GH127_cat"/>
    <property type="match status" value="1"/>
</dbReference>
<dbReference type="Pfam" id="PF20736">
    <property type="entry name" value="Glyco_hydro127M"/>
    <property type="match status" value="1"/>
</dbReference>
<evidence type="ECO:0000313" key="5">
    <source>
        <dbReference type="Proteomes" id="UP000287394"/>
    </source>
</evidence>
<dbReference type="InterPro" id="IPR049046">
    <property type="entry name" value="Beta-AFase-like_GH127_middle"/>
</dbReference>
<dbReference type="PANTHER" id="PTHR43465">
    <property type="entry name" value="DUF1680 DOMAIN PROTEIN (AFU_ORTHOLOGUE AFUA_1G08910)"/>
    <property type="match status" value="1"/>
</dbReference>
<dbReference type="AlphaFoldDB" id="A0A9N7QC07"/>
<protein>
    <recommendedName>
        <fullName evidence="6">Glycoside hydrolase family 127 protein</fullName>
    </recommendedName>
</protein>
<feature type="domain" description="Non-reducing end beta-L-arabinofuranosidase-like GH127 catalytic" evidence="1">
    <location>
        <begin position="26"/>
        <end position="402"/>
    </location>
</feature>
<reference evidence="4 5" key="1">
    <citation type="journal article" date="2019" name="Int. J. Syst. Evol. Microbiol.">
        <title>Capsulimonas corticalis gen. nov., sp. nov., an aerobic capsulated bacterium, of a novel bacterial order, Capsulimonadales ord. nov., of the class Armatimonadia of the phylum Armatimonadetes.</title>
        <authorList>
            <person name="Li J."/>
            <person name="Kudo C."/>
            <person name="Tonouchi A."/>
        </authorList>
    </citation>
    <scope>NUCLEOTIDE SEQUENCE [LARGE SCALE GENOMIC DNA]</scope>
    <source>
        <strain evidence="4 5">AX-7</strain>
    </source>
</reference>
<accession>A0A9N7QC07</accession>
<dbReference type="Proteomes" id="UP000287394">
    <property type="component" value="Chromosome"/>
</dbReference>
<dbReference type="InterPro" id="IPR049049">
    <property type="entry name" value="Beta-AFase-like_GH127_C"/>
</dbReference>
<feature type="domain" description="Non-reducing end beta-L-arabinofuranosidase-like GH127 middle" evidence="2">
    <location>
        <begin position="413"/>
        <end position="511"/>
    </location>
</feature>
<dbReference type="EMBL" id="AP025739">
    <property type="protein sequence ID" value="BDI28706.1"/>
    <property type="molecule type" value="Genomic_DNA"/>
</dbReference>
<keyword evidence="5" id="KW-1185">Reference proteome</keyword>
<dbReference type="GO" id="GO:0005975">
    <property type="term" value="P:carbohydrate metabolic process"/>
    <property type="evidence" value="ECO:0007669"/>
    <property type="project" value="InterPro"/>
</dbReference>
<dbReference type="InterPro" id="IPR049174">
    <property type="entry name" value="Beta-AFase-like"/>
</dbReference>
<proteinExistence type="predicted"/>